<dbReference type="InterPro" id="IPR052032">
    <property type="entry name" value="ATP-dep_AA_Ligase"/>
</dbReference>
<dbReference type="Gene3D" id="3.30.1490.20">
    <property type="entry name" value="ATP-grasp fold, A domain"/>
    <property type="match status" value="1"/>
</dbReference>
<evidence type="ECO:0000256" key="4">
    <source>
        <dbReference type="PROSITE-ProRule" id="PRU00409"/>
    </source>
</evidence>
<feature type="domain" description="ATP-grasp" evidence="5">
    <location>
        <begin position="246"/>
        <end position="480"/>
    </location>
</feature>
<evidence type="ECO:0000313" key="6">
    <source>
        <dbReference type="EMBL" id="GAM34480.1"/>
    </source>
</evidence>
<keyword evidence="1" id="KW-0436">Ligase</keyword>
<evidence type="ECO:0000256" key="1">
    <source>
        <dbReference type="ARBA" id="ARBA00022598"/>
    </source>
</evidence>
<accession>A0A6V8GZK4</accession>
<dbReference type="GO" id="GO:0005524">
    <property type="term" value="F:ATP binding"/>
    <property type="evidence" value="ECO:0007669"/>
    <property type="project" value="UniProtKB-UniRule"/>
</dbReference>
<name>A0A6V8GZK4_TALPI</name>
<dbReference type="SUPFAM" id="SSF56059">
    <property type="entry name" value="Glutathione synthetase ATP-binding domain-like"/>
    <property type="match status" value="1"/>
</dbReference>
<reference evidence="7" key="1">
    <citation type="journal article" date="2015" name="Genome Announc.">
        <title>Draft genome sequence of Talaromyces cellulolyticus strain Y-94, a source of lignocellulosic biomass-degrading enzymes.</title>
        <authorList>
            <person name="Fujii T."/>
            <person name="Koike H."/>
            <person name="Sawayama S."/>
            <person name="Yano S."/>
            <person name="Inoue H."/>
        </authorList>
    </citation>
    <scope>NUCLEOTIDE SEQUENCE [LARGE SCALE GENOMIC DNA]</scope>
    <source>
        <strain evidence="7">Y-94</strain>
    </source>
</reference>
<dbReference type="Gene3D" id="3.40.50.20">
    <property type="match status" value="1"/>
</dbReference>
<evidence type="ECO:0000256" key="2">
    <source>
        <dbReference type="ARBA" id="ARBA00022741"/>
    </source>
</evidence>
<dbReference type="PANTHER" id="PTHR43585:SF2">
    <property type="entry name" value="ATP-GRASP ENZYME FSQD"/>
    <property type="match status" value="1"/>
</dbReference>
<dbReference type="Pfam" id="PF13535">
    <property type="entry name" value="ATP-grasp_4"/>
    <property type="match status" value="1"/>
</dbReference>
<dbReference type="EMBL" id="DF933811">
    <property type="protein sequence ID" value="GAM34480.1"/>
    <property type="molecule type" value="Genomic_DNA"/>
</dbReference>
<dbReference type="GO" id="GO:0046872">
    <property type="term" value="F:metal ion binding"/>
    <property type="evidence" value="ECO:0007669"/>
    <property type="project" value="InterPro"/>
</dbReference>
<dbReference type="InterPro" id="IPR041472">
    <property type="entry name" value="BL00235/CARNS1_N"/>
</dbReference>
<dbReference type="PROSITE" id="PS50975">
    <property type="entry name" value="ATP_GRASP"/>
    <property type="match status" value="1"/>
</dbReference>
<organism evidence="6 7">
    <name type="scientific">Talaromyces pinophilus</name>
    <name type="common">Penicillium pinophilum</name>
    <dbReference type="NCBI Taxonomy" id="128442"/>
    <lineage>
        <taxon>Eukaryota</taxon>
        <taxon>Fungi</taxon>
        <taxon>Dikarya</taxon>
        <taxon>Ascomycota</taxon>
        <taxon>Pezizomycotina</taxon>
        <taxon>Eurotiomycetes</taxon>
        <taxon>Eurotiomycetidae</taxon>
        <taxon>Eurotiales</taxon>
        <taxon>Trichocomaceae</taxon>
        <taxon>Talaromyces</taxon>
        <taxon>Talaromyces sect. Talaromyces</taxon>
    </lineage>
</organism>
<dbReference type="PANTHER" id="PTHR43585">
    <property type="entry name" value="FUMIPYRROLE BIOSYNTHESIS PROTEIN C"/>
    <property type="match status" value="1"/>
</dbReference>
<proteinExistence type="predicted"/>
<dbReference type="AlphaFoldDB" id="A0A6V8GZK4"/>
<protein>
    <recommendedName>
        <fullName evidence="5">ATP-grasp domain-containing protein</fullName>
    </recommendedName>
</protein>
<gene>
    <name evidence="6" type="ORF">TCE0_015r02085</name>
</gene>
<evidence type="ECO:0000256" key="3">
    <source>
        <dbReference type="ARBA" id="ARBA00022840"/>
    </source>
</evidence>
<comment type="caution">
    <text evidence="6">The sequence shown here is derived from an EMBL/GenBank/DDBJ whole genome shotgun (WGS) entry which is preliminary data.</text>
</comment>
<dbReference type="Proteomes" id="UP000053095">
    <property type="component" value="Unassembled WGS sequence"/>
</dbReference>
<dbReference type="InterPro" id="IPR011761">
    <property type="entry name" value="ATP-grasp"/>
</dbReference>
<evidence type="ECO:0000259" key="5">
    <source>
        <dbReference type="PROSITE" id="PS50975"/>
    </source>
</evidence>
<dbReference type="Gene3D" id="3.30.470.20">
    <property type="entry name" value="ATP-grasp fold, B domain"/>
    <property type="match status" value="1"/>
</dbReference>
<keyword evidence="2 4" id="KW-0547">Nucleotide-binding</keyword>
<dbReference type="GO" id="GO:0016874">
    <property type="term" value="F:ligase activity"/>
    <property type="evidence" value="ECO:0007669"/>
    <property type="project" value="UniProtKB-KW"/>
</dbReference>
<dbReference type="InterPro" id="IPR013815">
    <property type="entry name" value="ATP_grasp_subdomain_1"/>
</dbReference>
<keyword evidence="3 4" id="KW-0067">ATP-binding</keyword>
<dbReference type="Pfam" id="PF18130">
    <property type="entry name" value="ATPgrasp_N"/>
    <property type="match status" value="1"/>
</dbReference>
<evidence type="ECO:0000313" key="7">
    <source>
        <dbReference type="Proteomes" id="UP000053095"/>
    </source>
</evidence>
<keyword evidence="7" id="KW-1185">Reference proteome</keyword>
<sequence length="590" mass="66312">MSPVVKFMFECVWPESNASQTEVLAFKLVLPSRPGFLAETDFLSRRLAGCGLINSLKTFGVAGQELCYIPISDDVDKEVENVLKLMDSAICLMSLNHYPSRSPLYALESLEMALINRLSFPWILKQPSKRYRIALVEARHLSGGRDVPPKLFLSAVNLGISLVVLDREGHEVQNCPNLYENLLPIDMTLDDALPSRIATALQHPDYRVDGITSFTDRYLVATARAAKILGLPIIMQSESLSLSTDKYIMRQLSTESEYTSLLVSGPEELEQTMEAFTDPVGFPLVVKPSHGKNSEGVSKVANSRELFHSVARLARTESTVGSKIVIEPYISGPEIDANYVLLDGEILFSEIGDDFPSAGDSDTADFTADFHESAMLYPSGLPQKECDLMRKSLYDLLLKAGFRTGIFHVEARIRNSEMEYQLSSDGLMDLVKIVAPGKIYQKTRPFLLEINARAPGQMLTWGTEFTYGIDYFSLQLLAAVMDRERLRALSRPFLHGAQSWTSVVFVPTKGLGIFDGDDVFQDLHRRHPELMAQVSHHRCMFRYGDSILPLSDGSWPWVAWFVAFSRINRYHVVKLGHMIKDRLHYNVIER</sequence>